<dbReference type="Pfam" id="PF07660">
    <property type="entry name" value="STN"/>
    <property type="match status" value="1"/>
</dbReference>
<dbReference type="Pfam" id="PF00593">
    <property type="entry name" value="TonB_dep_Rec_b-barrel"/>
    <property type="match status" value="1"/>
</dbReference>
<organism evidence="14 15">
    <name type="scientific">Mucilaginibacter polytrichastri</name>
    <dbReference type="NCBI Taxonomy" id="1302689"/>
    <lineage>
        <taxon>Bacteria</taxon>
        <taxon>Pseudomonadati</taxon>
        <taxon>Bacteroidota</taxon>
        <taxon>Sphingobacteriia</taxon>
        <taxon>Sphingobacteriales</taxon>
        <taxon>Sphingobacteriaceae</taxon>
        <taxon>Mucilaginibacter</taxon>
    </lineage>
</organism>
<dbReference type="NCBIfam" id="TIGR04057">
    <property type="entry name" value="SusC_RagA_signa"/>
    <property type="match status" value="1"/>
</dbReference>
<keyword evidence="9 10" id="KW-0998">Cell outer membrane</keyword>
<evidence type="ECO:0000256" key="7">
    <source>
        <dbReference type="ARBA" id="ARBA00023077"/>
    </source>
</evidence>
<dbReference type="InterPro" id="IPR000531">
    <property type="entry name" value="Beta-barrel_TonB"/>
</dbReference>
<evidence type="ECO:0000313" key="14">
    <source>
        <dbReference type="EMBL" id="OKS84945.1"/>
    </source>
</evidence>
<dbReference type="GO" id="GO:0009279">
    <property type="term" value="C:cell outer membrane"/>
    <property type="evidence" value="ECO:0007669"/>
    <property type="project" value="UniProtKB-SubCell"/>
</dbReference>
<evidence type="ECO:0000313" key="15">
    <source>
        <dbReference type="Proteomes" id="UP000186720"/>
    </source>
</evidence>
<comment type="similarity">
    <text evidence="10 11">Belongs to the TonB-dependent receptor family.</text>
</comment>
<keyword evidence="3 10" id="KW-1134">Transmembrane beta strand</keyword>
<evidence type="ECO:0000256" key="6">
    <source>
        <dbReference type="ARBA" id="ARBA00023004"/>
    </source>
</evidence>
<evidence type="ECO:0000256" key="2">
    <source>
        <dbReference type="ARBA" id="ARBA00022448"/>
    </source>
</evidence>
<dbReference type="InterPro" id="IPR011662">
    <property type="entry name" value="Secretin/TonB_short_N"/>
</dbReference>
<dbReference type="GO" id="GO:0006826">
    <property type="term" value="P:iron ion transport"/>
    <property type="evidence" value="ECO:0007669"/>
    <property type="project" value="UniProtKB-KW"/>
</dbReference>
<dbReference type="Pfam" id="PF13715">
    <property type="entry name" value="CarbopepD_reg_2"/>
    <property type="match status" value="1"/>
</dbReference>
<dbReference type="SMART" id="SM00965">
    <property type="entry name" value="STN"/>
    <property type="match status" value="1"/>
</dbReference>
<dbReference type="InterPro" id="IPR036942">
    <property type="entry name" value="Beta-barrel_TonB_sf"/>
</dbReference>
<keyword evidence="12" id="KW-1133">Transmembrane helix</keyword>
<feature type="transmembrane region" description="Helical" evidence="12">
    <location>
        <begin position="21"/>
        <end position="46"/>
    </location>
</feature>
<evidence type="ECO:0000256" key="10">
    <source>
        <dbReference type="PROSITE-ProRule" id="PRU01360"/>
    </source>
</evidence>
<dbReference type="Gene3D" id="2.40.170.20">
    <property type="entry name" value="TonB-dependent receptor, beta-barrel domain"/>
    <property type="match status" value="1"/>
</dbReference>
<dbReference type="InterPro" id="IPR023996">
    <property type="entry name" value="TonB-dep_OMP_SusC/RagA"/>
</dbReference>
<name>A0A1Q5ZT43_9SPHI</name>
<keyword evidence="4" id="KW-0410">Iron transport</keyword>
<dbReference type="Gene3D" id="2.60.40.1120">
    <property type="entry name" value="Carboxypeptidase-like, regulatory domain"/>
    <property type="match status" value="1"/>
</dbReference>
<keyword evidence="8 10" id="KW-0472">Membrane</keyword>
<dbReference type="InterPro" id="IPR037066">
    <property type="entry name" value="Plug_dom_sf"/>
</dbReference>
<evidence type="ECO:0000259" key="13">
    <source>
        <dbReference type="SMART" id="SM00965"/>
    </source>
</evidence>
<accession>A0A1Q5ZT43</accession>
<keyword evidence="2 10" id="KW-0813">Transport</keyword>
<protein>
    <recommendedName>
        <fullName evidence="13">Secretin/TonB short N-terminal domain-containing protein</fullName>
    </recommendedName>
</protein>
<dbReference type="InterPro" id="IPR039426">
    <property type="entry name" value="TonB-dep_rcpt-like"/>
</dbReference>
<dbReference type="NCBIfam" id="TIGR04056">
    <property type="entry name" value="OMP_RagA_SusC"/>
    <property type="match status" value="1"/>
</dbReference>
<keyword evidence="15" id="KW-1185">Reference proteome</keyword>
<evidence type="ECO:0000256" key="8">
    <source>
        <dbReference type="ARBA" id="ARBA00023136"/>
    </source>
</evidence>
<reference evidence="14 15" key="1">
    <citation type="submission" date="2016-11" db="EMBL/GenBank/DDBJ databases">
        <title>Whole Genome Sequencing of Mucilaginibacter polytrichastri RG4-7(T) isolated from the moss sample.</title>
        <authorList>
            <person name="Li Y."/>
        </authorList>
    </citation>
    <scope>NUCLEOTIDE SEQUENCE [LARGE SCALE GENOMIC DNA]</scope>
    <source>
        <strain evidence="14 15">RG4-7</strain>
    </source>
</reference>
<evidence type="ECO:0000256" key="9">
    <source>
        <dbReference type="ARBA" id="ARBA00023237"/>
    </source>
</evidence>
<comment type="subcellular location">
    <subcellularLocation>
        <location evidence="1 10">Cell outer membrane</location>
        <topology evidence="1 10">Multi-pass membrane protein</topology>
    </subcellularLocation>
</comment>
<dbReference type="Gene3D" id="3.55.50.30">
    <property type="match status" value="1"/>
</dbReference>
<evidence type="ECO:0000256" key="3">
    <source>
        <dbReference type="ARBA" id="ARBA00022452"/>
    </source>
</evidence>
<dbReference type="SUPFAM" id="SSF49464">
    <property type="entry name" value="Carboxypeptidase regulatory domain-like"/>
    <property type="match status" value="1"/>
</dbReference>
<dbReference type="Proteomes" id="UP000186720">
    <property type="component" value="Unassembled WGS sequence"/>
</dbReference>
<proteinExistence type="inferred from homology"/>
<dbReference type="OrthoDB" id="9768177at2"/>
<keyword evidence="6" id="KW-0408">Iron</keyword>
<dbReference type="PROSITE" id="PS52016">
    <property type="entry name" value="TONB_DEPENDENT_REC_3"/>
    <property type="match status" value="1"/>
</dbReference>
<gene>
    <name evidence="14" type="ORF">RG47T_0383</name>
</gene>
<evidence type="ECO:0000256" key="11">
    <source>
        <dbReference type="RuleBase" id="RU003357"/>
    </source>
</evidence>
<dbReference type="AlphaFoldDB" id="A0A1Q5ZT43"/>
<dbReference type="Pfam" id="PF07715">
    <property type="entry name" value="Plug"/>
    <property type="match status" value="1"/>
</dbReference>
<keyword evidence="4" id="KW-0406">Ion transport</keyword>
<dbReference type="InterPro" id="IPR008969">
    <property type="entry name" value="CarboxyPept-like_regulatory"/>
</dbReference>
<evidence type="ECO:0000256" key="12">
    <source>
        <dbReference type="SAM" id="Phobius"/>
    </source>
</evidence>
<feature type="domain" description="Secretin/TonB short N-terminal" evidence="13">
    <location>
        <begin position="82"/>
        <end position="133"/>
    </location>
</feature>
<dbReference type="STRING" id="1302689.RG47T_0383"/>
<dbReference type="InterPro" id="IPR012910">
    <property type="entry name" value="Plug_dom"/>
</dbReference>
<dbReference type="Gene3D" id="2.170.130.10">
    <property type="entry name" value="TonB-dependent receptor, plug domain"/>
    <property type="match status" value="1"/>
</dbReference>
<dbReference type="EMBL" id="MPPL01000001">
    <property type="protein sequence ID" value="OKS84945.1"/>
    <property type="molecule type" value="Genomic_DNA"/>
</dbReference>
<dbReference type="SUPFAM" id="SSF56935">
    <property type="entry name" value="Porins"/>
    <property type="match status" value="1"/>
</dbReference>
<dbReference type="InterPro" id="IPR023997">
    <property type="entry name" value="TonB-dep_OMP_SusC/RagA_CS"/>
</dbReference>
<evidence type="ECO:0000256" key="5">
    <source>
        <dbReference type="ARBA" id="ARBA00022692"/>
    </source>
</evidence>
<sequence>MQKDTAFAKGKFYTPFKIFSRINWLFVMRLSVCCGAILIFSFSLFAATRTNGQSLNGTKVQLQVHQESLKSALQKLQDQSGFSIFYPSAKVNAFKNISIDAQPKTVADALQVLLKGTGLDYHQVGNKIILSETKKATVAGKTAEDAAANADQVNKRIVGIVRDENNEPLPGVTVRSKQNNTLSTATDENGHFHLDISSENDVFIFTFIGYKPKEVATNGSTSLDVHLEPATGTIDEVQVIAYGTTTKRNNTGSVSSITAKDIENQPVSNPLAAMQGKLPGVQITQNNGLPGSGFRVQIRGIGSLASGTLPLYVVDGLPFTLFNGSTPATDGLNAYGVSGANGGEISPLSMINPDDIERIDVLKDADATAIYGSKGANGVVLITTKKGATGKTKYNVNFYQGTGKIGHFIDMLSTPDYVAMRRAAFAAAGVTPTTTNAPDLTVWDQNATTNWQKQLIGGTAHTTNADIAISGGTAQNTFLFSSNYRHEGTVFPGSFGANTFSNRLSAGHRSEDNKFGIDLSVNYGYMQNNLIGTDLSTLYNLPPNLPTTNANGTLYWNSSVTNPLAYLLRPTSNTTTNLISNMNVYYHLLPGLSVKANLGYSATGLKQTLETPLTSRNPANVVLSAPNNTLQYANNTYSNYIIEPQVEYLKKILGGNLQALVGTTFQRTIADGVSLLGTGFSSDALIGNLNNAASIVNYGSNNSDYKYTALFARANYNWDDKYIVDGTFRRDGSSRFGANHRFGNFWAVGAAWVFSQEAFMKDLPWLSFGKLRGSYGLTGNDQISNYQYDAYFNAAGSANSYQGQSIIYPSSIPNPNLHWETNKKLDYAIELGFFKDRVYLKADYFRNRSSDQLVSVVLPTQSGFNSYTSNFPAVVQNNGFEFELSTTNVQSKSFKWITSFNLTIQRNKILSIDNSSQLFNSSSYIVGQPVNAILLYHFTGIDPATGIPTYKDLNGDGAITYAGDRAPAPLGHPYYGGMTNSFTYKQIQLDVSFLFNHRMGYINNTSSYPYGSSLTNQNTSELQRWTAPGNNSVYPGATTLGTTPYYNYNSSDANWGDASFLKLKTVNVSYTLPKAWVRTIGFSNLMLFARGENLVTWAKQKYTYDPETAVSGAAPGLGTGQYIAMPQLRTMVIGLNCTF</sequence>
<keyword evidence="7 11" id="KW-0798">TonB box</keyword>
<evidence type="ECO:0000256" key="1">
    <source>
        <dbReference type="ARBA" id="ARBA00004571"/>
    </source>
</evidence>
<keyword evidence="5 10" id="KW-0812">Transmembrane</keyword>
<evidence type="ECO:0000256" key="4">
    <source>
        <dbReference type="ARBA" id="ARBA00022496"/>
    </source>
</evidence>
<comment type="caution">
    <text evidence="14">The sequence shown here is derived from an EMBL/GenBank/DDBJ whole genome shotgun (WGS) entry which is preliminary data.</text>
</comment>